<dbReference type="AlphaFoldDB" id="A0A2R8BLL7"/>
<keyword evidence="2" id="KW-1185">Reference proteome</keyword>
<evidence type="ECO:0000313" key="2">
    <source>
        <dbReference type="Proteomes" id="UP000244924"/>
    </source>
</evidence>
<dbReference type="Proteomes" id="UP000244924">
    <property type="component" value="Unassembled WGS sequence"/>
</dbReference>
<dbReference type="EMBL" id="OMOQ01000003">
    <property type="protein sequence ID" value="SPH24271.1"/>
    <property type="molecule type" value="Genomic_DNA"/>
</dbReference>
<organism evidence="1 2">
    <name type="scientific">Albidovulum aquaemixtae</name>
    <dbReference type="NCBI Taxonomy" id="1542388"/>
    <lineage>
        <taxon>Bacteria</taxon>
        <taxon>Pseudomonadati</taxon>
        <taxon>Pseudomonadota</taxon>
        <taxon>Alphaproteobacteria</taxon>
        <taxon>Rhodobacterales</taxon>
        <taxon>Paracoccaceae</taxon>
        <taxon>Albidovulum</taxon>
    </lineage>
</organism>
<gene>
    <name evidence="1" type="ORF">DEA8626_03321</name>
</gene>
<proteinExistence type="predicted"/>
<name>A0A2R8BLL7_9RHOB</name>
<evidence type="ECO:0000313" key="1">
    <source>
        <dbReference type="EMBL" id="SPH24271.1"/>
    </source>
</evidence>
<sequence>MFMRHGIALVFGAALRETMARHPTLFDWLQILSKTRDPLVAAMRRVLRDLKTTDREEAASSLP</sequence>
<protein>
    <submittedName>
        <fullName evidence="1">Uncharacterized protein</fullName>
    </submittedName>
</protein>
<accession>A0A2R8BLL7</accession>
<dbReference type="OrthoDB" id="9803995at2"/>
<dbReference type="RefSeq" id="WP_108854299.1">
    <property type="nucleotide sequence ID" value="NZ_OMOQ01000003.1"/>
</dbReference>
<reference evidence="1 2" key="1">
    <citation type="submission" date="2018-03" db="EMBL/GenBank/DDBJ databases">
        <authorList>
            <person name="Keele B.F."/>
        </authorList>
    </citation>
    <scope>NUCLEOTIDE SEQUENCE [LARGE SCALE GENOMIC DNA]</scope>
    <source>
        <strain evidence="1 2">CECT 8626</strain>
    </source>
</reference>